<comment type="catalytic activity">
    <reaction evidence="1">
        <text>4-amino-5-hydroxymethyl-2-methylpyrimidine + ATP = 4-amino-2-methyl-5-(phosphooxymethyl)pyrimidine + ADP + H(+)</text>
        <dbReference type="Rhea" id="RHEA:23096"/>
        <dbReference type="ChEBI" id="CHEBI:15378"/>
        <dbReference type="ChEBI" id="CHEBI:16892"/>
        <dbReference type="ChEBI" id="CHEBI:30616"/>
        <dbReference type="ChEBI" id="CHEBI:58354"/>
        <dbReference type="ChEBI" id="CHEBI:456216"/>
        <dbReference type="EC" id="2.7.1.49"/>
    </reaction>
</comment>
<evidence type="ECO:0000313" key="18">
    <source>
        <dbReference type="Proteomes" id="UP000295681"/>
    </source>
</evidence>
<dbReference type="RefSeq" id="WP_010007928.1">
    <property type="nucleotide sequence ID" value="NZ_JAGYGP010000001.1"/>
</dbReference>
<dbReference type="EC" id="2.7.1.49" evidence="5"/>
<dbReference type="Gene3D" id="3.40.1190.20">
    <property type="match status" value="1"/>
</dbReference>
<dbReference type="SUPFAM" id="SSF53613">
    <property type="entry name" value="Ribokinase-like"/>
    <property type="match status" value="1"/>
</dbReference>
<comment type="caution">
    <text evidence="17">The sequence shown here is derived from an EMBL/GenBank/DDBJ whole genome shotgun (WGS) entry which is preliminary data.</text>
</comment>
<evidence type="ECO:0000313" key="17">
    <source>
        <dbReference type="EMBL" id="TDG67979.1"/>
    </source>
</evidence>
<evidence type="ECO:0000256" key="5">
    <source>
        <dbReference type="ARBA" id="ARBA00012135"/>
    </source>
</evidence>
<dbReference type="PANTHER" id="PTHR20858:SF17">
    <property type="entry name" value="HYDROXYMETHYLPYRIMIDINE_PHOSPHOMETHYLPYRIMIDINE KINASE THI20-RELATED"/>
    <property type="match status" value="1"/>
</dbReference>
<evidence type="ECO:0000256" key="3">
    <source>
        <dbReference type="ARBA" id="ARBA00004769"/>
    </source>
</evidence>
<accession>A0A4R5N7U7</accession>
<evidence type="ECO:0000256" key="1">
    <source>
        <dbReference type="ARBA" id="ARBA00000151"/>
    </source>
</evidence>
<evidence type="ECO:0000256" key="13">
    <source>
        <dbReference type="ARBA" id="ARBA00037917"/>
    </source>
</evidence>
<comment type="pathway">
    <text evidence="13">Cofactor biosynthesis; thiamine diphosphate biosynthesis; 4-amino-2-methyl-5-diphosphomethylpyrimidine from 5-amino-1-(5-phospho-D-ribosyl)imidazole: step 2/3.</text>
</comment>
<evidence type="ECO:0000256" key="11">
    <source>
        <dbReference type="ARBA" id="ARBA00022840"/>
    </source>
</evidence>
<evidence type="ECO:0000256" key="4">
    <source>
        <dbReference type="ARBA" id="ARBA00009879"/>
    </source>
</evidence>
<dbReference type="STRING" id="907931.GCA_000165675_01081"/>
<dbReference type="GO" id="GO:0005524">
    <property type="term" value="F:ATP binding"/>
    <property type="evidence" value="ECO:0007669"/>
    <property type="project" value="UniProtKB-KW"/>
</dbReference>
<evidence type="ECO:0000259" key="16">
    <source>
        <dbReference type="Pfam" id="PF08543"/>
    </source>
</evidence>
<dbReference type="PANTHER" id="PTHR20858">
    <property type="entry name" value="PHOSPHOMETHYLPYRIMIDINE KINASE"/>
    <property type="match status" value="1"/>
</dbReference>
<keyword evidence="18" id="KW-1185">Reference proteome</keyword>
<dbReference type="GO" id="GO:0008972">
    <property type="term" value="F:phosphomethylpyrimidine kinase activity"/>
    <property type="evidence" value="ECO:0007669"/>
    <property type="project" value="UniProtKB-EC"/>
</dbReference>
<dbReference type="EC" id="2.7.4.7" evidence="6"/>
<evidence type="ECO:0000256" key="14">
    <source>
        <dbReference type="ARBA" id="ARBA00042102"/>
    </source>
</evidence>
<reference evidence="17 18" key="1">
    <citation type="journal article" date="2019" name="Appl. Microbiol. Biotechnol.">
        <title>Uncovering carbohydrate metabolism through a genotype-phenotype association study of 56 lactic acid bacteria genomes.</title>
        <authorList>
            <person name="Buron-Moles G."/>
            <person name="Chailyan A."/>
            <person name="Dolejs I."/>
            <person name="Forster J."/>
            <person name="Miks M.H."/>
        </authorList>
    </citation>
    <scope>NUCLEOTIDE SEQUENCE [LARGE SCALE GENOMIC DNA]</scope>
    <source>
        <strain evidence="17 18">ATCC 700006</strain>
    </source>
</reference>
<dbReference type="NCBIfam" id="TIGR00097">
    <property type="entry name" value="HMP-P_kinase"/>
    <property type="match status" value="1"/>
</dbReference>
<dbReference type="InterPro" id="IPR029056">
    <property type="entry name" value="Ribokinase-like"/>
</dbReference>
<evidence type="ECO:0000256" key="6">
    <source>
        <dbReference type="ARBA" id="ARBA00012963"/>
    </source>
</evidence>
<dbReference type="InterPro" id="IPR004399">
    <property type="entry name" value="HMP/HMP-P_kinase_dom"/>
</dbReference>
<keyword evidence="9" id="KW-0547">Nucleotide-binding</keyword>
<keyword evidence="11" id="KW-0067">ATP-binding</keyword>
<name>A0A4R5N7U7_9LACO</name>
<keyword evidence="8" id="KW-0808">Transferase</keyword>
<dbReference type="Proteomes" id="UP000295681">
    <property type="component" value="Unassembled WGS sequence"/>
</dbReference>
<comment type="pathway">
    <text evidence="3">Cofactor biosynthesis; thiamine diphosphate biosynthesis; 4-amino-2-methyl-5-diphosphomethylpyrimidine from 5-amino-1-(5-phospho-D-ribosyl)imidazole: step 3/3.</text>
</comment>
<evidence type="ECO:0000256" key="2">
    <source>
        <dbReference type="ARBA" id="ARBA00000565"/>
    </source>
</evidence>
<dbReference type="FunFam" id="3.40.1190.20:FF:000003">
    <property type="entry name" value="Phosphomethylpyrimidine kinase ThiD"/>
    <property type="match status" value="1"/>
</dbReference>
<dbReference type="GO" id="GO:0008902">
    <property type="term" value="F:hydroxymethylpyrimidine kinase activity"/>
    <property type="evidence" value="ECO:0007669"/>
    <property type="project" value="UniProtKB-EC"/>
</dbReference>
<keyword evidence="12" id="KW-0784">Thiamine biosynthesis</keyword>
<evidence type="ECO:0000256" key="9">
    <source>
        <dbReference type="ARBA" id="ARBA00022741"/>
    </source>
</evidence>
<feature type="domain" description="Pyridoxamine kinase/Phosphomethylpyrimidine kinase" evidence="16">
    <location>
        <begin position="14"/>
        <end position="261"/>
    </location>
</feature>
<evidence type="ECO:0000256" key="10">
    <source>
        <dbReference type="ARBA" id="ARBA00022777"/>
    </source>
</evidence>
<dbReference type="GO" id="GO:0009228">
    <property type="term" value="P:thiamine biosynthetic process"/>
    <property type="evidence" value="ECO:0007669"/>
    <property type="project" value="UniProtKB-KW"/>
</dbReference>
<dbReference type="InterPro" id="IPR013749">
    <property type="entry name" value="PM/HMP-P_kinase-1"/>
</dbReference>
<gene>
    <name evidence="17" type="ORF">C5L23_000285</name>
</gene>
<evidence type="ECO:0000256" key="12">
    <source>
        <dbReference type="ARBA" id="ARBA00022977"/>
    </source>
</evidence>
<comment type="catalytic activity">
    <reaction evidence="2">
        <text>4-amino-2-methyl-5-(phosphooxymethyl)pyrimidine + ATP = 4-amino-2-methyl-5-(diphosphooxymethyl)pyrimidine + ADP</text>
        <dbReference type="Rhea" id="RHEA:19893"/>
        <dbReference type="ChEBI" id="CHEBI:30616"/>
        <dbReference type="ChEBI" id="CHEBI:57841"/>
        <dbReference type="ChEBI" id="CHEBI:58354"/>
        <dbReference type="ChEBI" id="CHEBI:456216"/>
        <dbReference type="EC" id="2.7.4.7"/>
    </reaction>
</comment>
<dbReference type="Pfam" id="PF08543">
    <property type="entry name" value="Phos_pyr_kin"/>
    <property type="match status" value="1"/>
</dbReference>
<dbReference type="GO" id="GO:0005829">
    <property type="term" value="C:cytosol"/>
    <property type="evidence" value="ECO:0007669"/>
    <property type="project" value="TreeGrafter"/>
</dbReference>
<evidence type="ECO:0000256" key="15">
    <source>
        <dbReference type="ARBA" id="ARBA00043176"/>
    </source>
</evidence>
<keyword evidence="10" id="KW-0418">Kinase</keyword>
<evidence type="ECO:0000256" key="8">
    <source>
        <dbReference type="ARBA" id="ARBA00022679"/>
    </source>
</evidence>
<organism evidence="17 18">
    <name type="scientific">Leuconostoc fallax</name>
    <dbReference type="NCBI Taxonomy" id="1251"/>
    <lineage>
        <taxon>Bacteria</taxon>
        <taxon>Bacillati</taxon>
        <taxon>Bacillota</taxon>
        <taxon>Bacilli</taxon>
        <taxon>Lactobacillales</taxon>
        <taxon>Lactobacillaceae</taxon>
        <taxon>Leuconostoc</taxon>
    </lineage>
</organism>
<sequence length="267" mass="29202">MVEEIQVVTIAGSDSDGSAGAQADLHSFFVQNTYGMTILTAAVAGNSYGIHAVQNMPTEFITAQFNALADDFHIRATKTGMLANTEIMHTVVENYQRVDFGPLVVDPVITTKHGNRLLEVEAIDTLKQQLLPLATVTTPNFYEAQILADMQIMSMQDIETAALRIQKLGVPNVMIKGRHDNDDQEIVVDYVLLADGRHFTLSEPFIKTQRINGTGDTLSATITACLAKGESVEQSIRTAKKATHNAIANEIEVGHKFGPINHWAIQK</sequence>
<protein>
    <recommendedName>
        <fullName evidence="7">Hydroxymethylpyrimidine/phosphomethylpyrimidine kinase</fullName>
        <ecNumber evidence="5">2.7.1.49</ecNumber>
        <ecNumber evidence="6">2.7.4.7</ecNumber>
    </recommendedName>
    <alternativeName>
        <fullName evidence="14">Hydroxymethylpyrimidine kinase</fullName>
    </alternativeName>
    <alternativeName>
        <fullName evidence="15">Hydroxymethylpyrimidine phosphate kinase</fullName>
    </alternativeName>
</protein>
<dbReference type="AlphaFoldDB" id="A0A4R5N7U7"/>
<proteinExistence type="inferred from homology"/>
<dbReference type="CDD" id="cd01169">
    <property type="entry name" value="HMPP_kinase"/>
    <property type="match status" value="1"/>
</dbReference>
<dbReference type="EMBL" id="PUFI01000014">
    <property type="protein sequence ID" value="TDG67979.1"/>
    <property type="molecule type" value="Genomic_DNA"/>
</dbReference>
<evidence type="ECO:0000256" key="7">
    <source>
        <dbReference type="ARBA" id="ARBA00019161"/>
    </source>
</evidence>
<comment type="similarity">
    <text evidence="4">Belongs to the ThiD family.</text>
</comment>